<keyword evidence="2" id="KW-0472">Membrane</keyword>
<protein>
    <submittedName>
        <fullName evidence="3">Uncharacterized protein</fullName>
    </submittedName>
</protein>
<name>A0ABY4YLR8_9MICO</name>
<evidence type="ECO:0000313" key="4">
    <source>
        <dbReference type="Proteomes" id="UP001056535"/>
    </source>
</evidence>
<evidence type="ECO:0000256" key="1">
    <source>
        <dbReference type="SAM" id="MobiDB-lite"/>
    </source>
</evidence>
<keyword evidence="2" id="KW-0812">Transmembrane</keyword>
<evidence type="ECO:0000313" key="3">
    <source>
        <dbReference type="EMBL" id="USQ77722.1"/>
    </source>
</evidence>
<dbReference type="EMBL" id="CP099490">
    <property type="protein sequence ID" value="USQ77722.1"/>
    <property type="molecule type" value="Genomic_DNA"/>
</dbReference>
<feature type="region of interest" description="Disordered" evidence="1">
    <location>
        <begin position="95"/>
        <end position="119"/>
    </location>
</feature>
<evidence type="ECO:0000256" key="2">
    <source>
        <dbReference type="SAM" id="Phobius"/>
    </source>
</evidence>
<proteinExistence type="predicted"/>
<accession>A0ABY4YLR8</accession>
<organism evidence="3 4">
    <name type="scientific">Ornithinimicrobium cryptoxanthini</name>
    <dbReference type="NCBI Taxonomy" id="2934161"/>
    <lineage>
        <taxon>Bacteria</taxon>
        <taxon>Bacillati</taxon>
        <taxon>Actinomycetota</taxon>
        <taxon>Actinomycetes</taxon>
        <taxon>Micrococcales</taxon>
        <taxon>Ornithinimicrobiaceae</taxon>
        <taxon>Ornithinimicrobium</taxon>
    </lineage>
</organism>
<sequence length="119" mass="12326">MSAERGNQPILLAAGSASAAVGSVRLPDMKPPRRIVRLVVSAVVAGVLGFGFVFATLRGTVEPIIGWSLAVPLYALAIVLPVVLVRAVIRTSPTRHNGSGINARPDRQTALANGYGGDT</sequence>
<dbReference type="Proteomes" id="UP001056535">
    <property type="component" value="Chromosome"/>
</dbReference>
<feature type="transmembrane region" description="Helical" evidence="2">
    <location>
        <begin position="64"/>
        <end position="89"/>
    </location>
</feature>
<gene>
    <name evidence="3" type="ORF">NF557_07445</name>
</gene>
<feature type="transmembrane region" description="Helical" evidence="2">
    <location>
        <begin position="35"/>
        <end position="58"/>
    </location>
</feature>
<keyword evidence="2" id="KW-1133">Transmembrane helix</keyword>
<keyword evidence="4" id="KW-1185">Reference proteome</keyword>
<dbReference type="RefSeq" id="WP_252623183.1">
    <property type="nucleotide sequence ID" value="NZ_CP099490.1"/>
</dbReference>
<reference evidence="3" key="1">
    <citation type="submission" date="2022-06" db="EMBL/GenBank/DDBJ databases">
        <title>Ornithinimicrobium JY.X270.</title>
        <authorList>
            <person name="Huang Y."/>
        </authorList>
    </citation>
    <scope>NUCLEOTIDE SEQUENCE</scope>
    <source>
        <strain evidence="3">JY.X270</strain>
    </source>
</reference>